<reference evidence="2" key="1">
    <citation type="submission" date="2022-06" db="EMBL/GenBank/DDBJ databases">
        <title>Novel species in genus nocardia.</title>
        <authorList>
            <person name="Li F."/>
        </authorList>
    </citation>
    <scope>NUCLEOTIDE SEQUENCE</scope>
    <source>
        <strain evidence="2">CDC141</strain>
    </source>
</reference>
<dbReference type="PANTHER" id="PTHR43689:SF8">
    <property type="entry name" value="ALPHA_BETA-HYDROLASES SUPERFAMILY PROTEIN"/>
    <property type="match status" value="1"/>
</dbReference>
<dbReference type="PANTHER" id="PTHR43689">
    <property type="entry name" value="HYDROLASE"/>
    <property type="match status" value="1"/>
</dbReference>
<dbReference type="Proteomes" id="UP001139157">
    <property type="component" value="Unassembled WGS sequence"/>
</dbReference>
<comment type="caution">
    <text evidence="2">The sequence shown here is derived from an EMBL/GenBank/DDBJ whole genome shotgun (WGS) entry which is preliminary data.</text>
</comment>
<proteinExistence type="predicted"/>
<sequence>MTTAELSHSAGVRRVTLEADGITLSALVSHPEQRPPRATVVALHGAGAGAGYFDGQATPAVSLLALGARLGYTVLAVDRPGYGRSQAQLPEGQPMAAQVRTLRAALRGFAAAEDIGGGLFLLAHSFGGMLALQLAAGANAPEHLLGVDISGCGYRHPPDILRVRDPRRRALRSWGPLRLYPPSTFRPGVAAVAPVPSAELVEPLRWPTIFPRVARGVAVPVRFTFAEHESLWRHDPKTLRELRAHFTAAPRVIVERQAEAGHNISLGWAARTYHLRALGFLEDCLLRKGGA</sequence>
<protein>
    <submittedName>
        <fullName evidence="2">Alpha/beta fold hydrolase</fullName>
    </submittedName>
</protein>
<keyword evidence="2" id="KW-0378">Hydrolase</keyword>
<evidence type="ECO:0000259" key="1">
    <source>
        <dbReference type="Pfam" id="PF12697"/>
    </source>
</evidence>
<dbReference type="InterPro" id="IPR000073">
    <property type="entry name" value="AB_hydrolase_1"/>
</dbReference>
<dbReference type="GO" id="GO:0016787">
    <property type="term" value="F:hydrolase activity"/>
    <property type="evidence" value="ECO:0007669"/>
    <property type="project" value="UniProtKB-KW"/>
</dbReference>
<feature type="domain" description="AB hydrolase-1" evidence="1">
    <location>
        <begin position="40"/>
        <end position="263"/>
    </location>
</feature>
<dbReference type="PRINTS" id="PR00111">
    <property type="entry name" value="ABHYDROLASE"/>
</dbReference>
<dbReference type="AlphaFoldDB" id="A0A9X2ED43"/>
<evidence type="ECO:0000313" key="2">
    <source>
        <dbReference type="EMBL" id="MCM6778707.1"/>
    </source>
</evidence>
<dbReference type="InterPro" id="IPR029058">
    <property type="entry name" value="AB_hydrolase_fold"/>
</dbReference>
<evidence type="ECO:0000313" key="3">
    <source>
        <dbReference type="Proteomes" id="UP001139157"/>
    </source>
</evidence>
<dbReference type="SUPFAM" id="SSF53474">
    <property type="entry name" value="alpha/beta-Hydrolases"/>
    <property type="match status" value="1"/>
</dbReference>
<name>A0A9X2ED43_9NOCA</name>
<keyword evidence="3" id="KW-1185">Reference proteome</keyword>
<organism evidence="2 3">
    <name type="scientific">Nocardia pulmonis</name>
    <dbReference type="NCBI Taxonomy" id="2951408"/>
    <lineage>
        <taxon>Bacteria</taxon>
        <taxon>Bacillati</taxon>
        <taxon>Actinomycetota</taxon>
        <taxon>Actinomycetes</taxon>
        <taxon>Mycobacteriales</taxon>
        <taxon>Nocardiaceae</taxon>
        <taxon>Nocardia</taxon>
    </lineage>
</organism>
<dbReference type="RefSeq" id="WP_251918241.1">
    <property type="nucleotide sequence ID" value="NZ_JAMRXG010000025.1"/>
</dbReference>
<accession>A0A9X2ED43</accession>
<dbReference type="Pfam" id="PF12697">
    <property type="entry name" value="Abhydrolase_6"/>
    <property type="match status" value="1"/>
</dbReference>
<dbReference type="Gene3D" id="3.40.50.1820">
    <property type="entry name" value="alpha/beta hydrolase"/>
    <property type="match status" value="1"/>
</dbReference>
<gene>
    <name evidence="2" type="ORF">NDR86_35015</name>
</gene>
<dbReference type="EMBL" id="JAMRXG010000025">
    <property type="protein sequence ID" value="MCM6778707.1"/>
    <property type="molecule type" value="Genomic_DNA"/>
</dbReference>